<keyword evidence="1" id="KW-0732">Signal</keyword>
<accession>A0A0G4HS31</accession>
<evidence type="ECO:0000256" key="1">
    <source>
        <dbReference type="SAM" id="SignalP"/>
    </source>
</evidence>
<dbReference type="AlphaFoldDB" id="A0A0G4HS31"/>
<dbReference type="PhylomeDB" id="A0A0G4HS31"/>
<feature type="chain" id="PRO_5005192301" evidence="1">
    <location>
        <begin position="17"/>
        <end position="168"/>
    </location>
</feature>
<feature type="signal peptide" evidence="1">
    <location>
        <begin position="1"/>
        <end position="16"/>
    </location>
</feature>
<reference evidence="2" key="1">
    <citation type="submission" date="2014-11" db="EMBL/GenBank/DDBJ databases">
        <authorList>
            <person name="Otto D Thomas"/>
            <person name="Naeem Raeece"/>
        </authorList>
    </citation>
    <scope>NUCLEOTIDE SEQUENCE</scope>
</reference>
<protein>
    <submittedName>
        <fullName evidence="2">Uncharacterized protein</fullName>
    </submittedName>
</protein>
<dbReference type="VEuPathDB" id="CryptoDB:Cvel_30904"/>
<organism evidence="2">
    <name type="scientific">Chromera velia CCMP2878</name>
    <dbReference type="NCBI Taxonomy" id="1169474"/>
    <lineage>
        <taxon>Eukaryota</taxon>
        <taxon>Sar</taxon>
        <taxon>Alveolata</taxon>
        <taxon>Colpodellida</taxon>
        <taxon>Chromeraceae</taxon>
        <taxon>Chromera</taxon>
    </lineage>
</organism>
<dbReference type="EMBL" id="CDMZ01003663">
    <property type="protein sequence ID" value="CEM47166.1"/>
    <property type="molecule type" value="Genomic_DNA"/>
</dbReference>
<sequence length="168" mass="18820">MVFLLLALAFERLAYIRNRGGQTEARMSVIEAKLQSMGGKPPQTQKWCIQEYGSGQTKQQVGTANQQQQQQRAGGLTVAAAAAAGNTTALVSGICAIKNRYDVDVNHLPPADPTSLRHPQTLCPNQGIWRDEKEQGARENRYHRDTNVLRFSAESLRVLRRLHPGRWW</sequence>
<gene>
    <name evidence="2" type="ORF">Cvel_30904</name>
</gene>
<name>A0A0G4HS31_9ALVE</name>
<proteinExistence type="predicted"/>
<evidence type="ECO:0000313" key="2">
    <source>
        <dbReference type="EMBL" id="CEM47166.1"/>
    </source>
</evidence>